<organism evidence="2 3">
    <name type="scientific">Achromobacter pulmonis</name>
    <dbReference type="NCBI Taxonomy" id="1389932"/>
    <lineage>
        <taxon>Bacteria</taxon>
        <taxon>Pseudomonadati</taxon>
        <taxon>Pseudomonadota</taxon>
        <taxon>Betaproteobacteria</taxon>
        <taxon>Burkholderiales</taxon>
        <taxon>Alcaligenaceae</taxon>
        <taxon>Achromobacter</taxon>
    </lineage>
</organism>
<evidence type="ECO:0000259" key="1">
    <source>
        <dbReference type="Pfam" id="PF13333"/>
    </source>
</evidence>
<evidence type="ECO:0000313" key="3">
    <source>
        <dbReference type="Proteomes" id="UP000494203"/>
    </source>
</evidence>
<keyword evidence="3" id="KW-1185">Reference proteome</keyword>
<dbReference type="InterPro" id="IPR001584">
    <property type="entry name" value="Integrase_cat-core"/>
</dbReference>
<name>A0A6S7C4G3_9BURK</name>
<evidence type="ECO:0000313" key="2">
    <source>
        <dbReference type="EMBL" id="CAB3831936.1"/>
    </source>
</evidence>
<dbReference type="EMBL" id="CADIKZ010000001">
    <property type="protein sequence ID" value="CAB3831936.1"/>
    <property type="molecule type" value="Genomic_DNA"/>
</dbReference>
<dbReference type="Proteomes" id="UP000494203">
    <property type="component" value="Unassembled WGS sequence"/>
</dbReference>
<proteinExistence type="predicted"/>
<sequence length="59" mass="6997">MESFFGTLKAERFPLNRIESLDPLQVGIRRYIRYDNHDRIKLKLKGLSPVQYRTQAFGL</sequence>
<dbReference type="Pfam" id="PF13333">
    <property type="entry name" value="rve_2"/>
    <property type="match status" value="1"/>
</dbReference>
<dbReference type="SUPFAM" id="SSF53098">
    <property type="entry name" value="Ribonuclease H-like"/>
    <property type="match status" value="1"/>
</dbReference>
<accession>A0A6S7C4G3</accession>
<dbReference type="GO" id="GO:0015074">
    <property type="term" value="P:DNA integration"/>
    <property type="evidence" value="ECO:0007669"/>
    <property type="project" value="InterPro"/>
</dbReference>
<dbReference type="InterPro" id="IPR012337">
    <property type="entry name" value="RNaseH-like_sf"/>
</dbReference>
<dbReference type="AlphaFoldDB" id="A0A6S7C4G3"/>
<protein>
    <submittedName>
        <fullName evidence="2">Transposase InsK for insertion sequence element IS150</fullName>
    </submittedName>
</protein>
<reference evidence="2 3" key="1">
    <citation type="submission" date="2020-04" db="EMBL/GenBank/DDBJ databases">
        <authorList>
            <person name="De Canck E."/>
        </authorList>
    </citation>
    <scope>NUCLEOTIDE SEQUENCE [LARGE SCALE GENOMIC DNA]</scope>
    <source>
        <strain evidence="2 3">LMG 26788</strain>
    </source>
</reference>
<gene>
    <name evidence="2" type="primary">insK</name>
    <name evidence="2" type="ORF">LMG26788_00816</name>
</gene>
<feature type="domain" description="Integrase catalytic" evidence="1">
    <location>
        <begin position="2"/>
        <end position="56"/>
    </location>
</feature>